<evidence type="ECO:0000313" key="1">
    <source>
        <dbReference type="EMBL" id="RNA44017.1"/>
    </source>
</evidence>
<accession>A0A3M7T810</accession>
<reference evidence="1 2" key="1">
    <citation type="journal article" date="2018" name="Sci. Rep.">
        <title>Genomic signatures of local adaptation to the degree of environmental predictability in rotifers.</title>
        <authorList>
            <person name="Franch-Gras L."/>
            <person name="Hahn C."/>
            <person name="Garcia-Roger E.M."/>
            <person name="Carmona M.J."/>
            <person name="Serra M."/>
            <person name="Gomez A."/>
        </authorList>
    </citation>
    <scope>NUCLEOTIDE SEQUENCE [LARGE SCALE GENOMIC DNA]</scope>
    <source>
        <strain evidence="1">HYR1</strain>
    </source>
</reference>
<comment type="caution">
    <text evidence="1">The sequence shown here is derived from an EMBL/GenBank/DDBJ whole genome shotgun (WGS) entry which is preliminary data.</text>
</comment>
<dbReference type="EMBL" id="REGN01000165">
    <property type="protein sequence ID" value="RNA44017.1"/>
    <property type="molecule type" value="Genomic_DNA"/>
</dbReference>
<dbReference type="Proteomes" id="UP000276133">
    <property type="component" value="Unassembled WGS sequence"/>
</dbReference>
<keyword evidence="2" id="KW-1185">Reference proteome</keyword>
<gene>
    <name evidence="1" type="ORF">BpHYR1_050825</name>
</gene>
<dbReference type="AlphaFoldDB" id="A0A3M7T810"/>
<name>A0A3M7T810_BRAPC</name>
<sequence length="83" mass="9173">MSRMMSTPVGLIKTMNITDNNMTTRVAWGQKLWNNGPENSADIYKSWKGNVATSDMGKLFECGIGLDPSGLKFEHAPHANCQQ</sequence>
<protein>
    <submittedName>
        <fullName evidence="1">Uncharacterized protein</fullName>
    </submittedName>
</protein>
<proteinExistence type="predicted"/>
<evidence type="ECO:0000313" key="2">
    <source>
        <dbReference type="Proteomes" id="UP000276133"/>
    </source>
</evidence>
<organism evidence="1 2">
    <name type="scientific">Brachionus plicatilis</name>
    <name type="common">Marine rotifer</name>
    <name type="synonym">Brachionus muelleri</name>
    <dbReference type="NCBI Taxonomy" id="10195"/>
    <lineage>
        <taxon>Eukaryota</taxon>
        <taxon>Metazoa</taxon>
        <taxon>Spiralia</taxon>
        <taxon>Gnathifera</taxon>
        <taxon>Rotifera</taxon>
        <taxon>Eurotatoria</taxon>
        <taxon>Monogononta</taxon>
        <taxon>Pseudotrocha</taxon>
        <taxon>Ploima</taxon>
        <taxon>Brachionidae</taxon>
        <taxon>Brachionus</taxon>
    </lineage>
</organism>